<proteinExistence type="predicted"/>
<dbReference type="Pfam" id="PF07589">
    <property type="entry name" value="PEP-CTERM"/>
    <property type="match status" value="1"/>
</dbReference>
<evidence type="ECO:0000256" key="1">
    <source>
        <dbReference type="SAM" id="SignalP"/>
    </source>
</evidence>
<dbReference type="EMBL" id="AP026866">
    <property type="protein sequence ID" value="BDS05808.1"/>
    <property type="molecule type" value="Genomic_DNA"/>
</dbReference>
<reference evidence="3" key="1">
    <citation type="submission" date="2024-07" db="EMBL/GenBank/DDBJ databases">
        <title>Complete genome sequence of Verrucomicrobiaceae bacterium NT6N.</title>
        <authorList>
            <person name="Huang C."/>
            <person name="Takami H."/>
            <person name="Hamasaki K."/>
        </authorList>
    </citation>
    <scope>NUCLEOTIDE SEQUENCE</scope>
    <source>
        <strain evidence="3">NT6N</strain>
    </source>
</reference>
<feature type="signal peptide" evidence="1">
    <location>
        <begin position="1"/>
        <end position="22"/>
    </location>
</feature>
<dbReference type="InterPro" id="IPR013424">
    <property type="entry name" value="Ice-binding_C"/>
</dbReference>
<feature type="chain" id="PRO_5043490597" description="Ice-binding protein C-terminal domain-containing protein" evidence="1">
    <location>
        <begin position="23"/>
        <end position="267"/>
    </location>
</feature>
<sequence>MKMNQFLTSAAIFAMLPMAASAATISWAPSENLYQGNTTQAFVDTSGTLAVAMNATDTTSPVTPLGGSVTVNGVAFQHGGSGDVITGVGGESITLATGDNNFGAFDDGEFSGDGAIFTLLRSGSFRLESVTLAGLTSGYTYQIQVFTNDARGNRHEFFQVGLTDGTSLDVADITGISDLNNSPVNGDPPVFPQTNAGDSIIGSFVANGSTQTFGVFGRDADGGTFTNGGTGASQINGIQLRITAIPEPSSAALLGLGGLALILRRRK</sequence>
<evidence type="ECO:0000313" key="3">
    <source>
        <dbReference type="EMBL" id="BDS05808.1"/>
    </source>
</evidence>
<name>A0AAT9FIL0_9BACT</name>
<evidence type="ECO:0000259" key="2">
    <source>
        <dbReference type="Pfam" id="PF07589"/>
    </source>
</evidence>
<organism evidence="3">
    <name type="scientific">Oceaniferula spumae</name>
    <dbReference type="NCBI Taxonomy" id="2979115"/>
    <lineage>
        <taxon>Bacteria</taxon>
        <taxon>Pseudomonadati</taxon>
        <taxon>Verrucomicrobiota</taxon>
        <taxon>Verrucomicrobiia</taxon>
        <taxon>Verrucomicrobiales</taxon>
        <taxon>Verrucomicrobiaceae</taxon>
        <taxon>Oceaniferula</taxon>
    </lineage>
</organism>
<dbReference type="AlphaFoldDB" id="A0AAT9FIL0"/>
<accession>A0AAT9FIL0</accession>
<keyword evidence="1" id="KW-0732">Signal</keyword>
<protein>
    <recommendedName>
        <fullName evidence="2">Ice-binding protein C-terminal domain-containing protein</fullName>
    </recommendedName>
</protein>
<dbReference type="KEGG" id="osu:NT6N_08480"/>
<feature type="domain" description="Ice-binding protein C-terminal" evidence="2">
    <location>
        <begin position="244"/>
        <end position="266"/>
    </location>
</feature>
<dbReference type="NCBIfam" id="TIGR02595">
    <property type="entry name" value="PEP_CTERM"/>
    <property type="match status" value="1"/>
</dbReference>
<gene>
    <name evidence="3" type="ORF">NT6N_08480</name>
</gene>